<proteinExistence type="predicted"/>
<dbReference type="SUPFAM" id="SSF53649">
    <property type="entry name" value="Alkaline phosphatase-like"/>
    <property type="match status" value="1"/>
</dbReference>
<keyword evidence="1" id="KW-0472">Membrane</keyword>
<keyword evidence="3" id="KW-1185">Reference proteome</keyword>
<feature type="transmembrane region" description="Helical" evidence="1">
    <location>
        <begin position="16"/>
        <end position="37"/>
    </location>
</feature>
<dbReference type="InterPro" id="IPR017850">
    <property type="entry name" value="Alkaline_phosphatase_core_sf"/>
</dbReference>
<keyword evidence="1" id="KW-1133">Transmembrane helix</keyword>
<organism evidence="2 3">
    <name type="scientific">Blepharisma stoltei</name>
    <dbReference type="NCBI Taxonomy" id="1481888"/>
    <lineage>
        <taxon>Eukaryota</taxon>
        <taxon>Sar</taxon>
        <taxon>Alveolata</taxon>
        <taxon>Ciliophora</taxon>
        <taxon>Postciliodesmatophora</taxon>
        <taxon>Heterotrichea</taxon>
        <taxon>Heterotrichida</taxon>
        <taxon>Blepharismidae</taxon>
        <taxon>Blepharisma</taxon>
    </lineage>
</organism>
<keyword evidence="1" id="KW-0812">Transmembrane</keyword>
<dbReference type="PANTHER" id="PTHR10974">
    <property type="entry name" value="FI08016P-RELATED"/>
    <property type="match status" value="1"/>
</dbReference>
<dbReference type="AlphaFoldDB" id="A0AAU9JZG2"/>
<gene>
    <name evidence="2" type="ORF">BSTOLATCC_MIC52417</name>
</gene>
<comment type="caution">
    <text evidence="2">The sequence shown here is derived from an EMBL/GenBank/DDBJ whole genome shotgun (WGS) entry which is preliminary data.</text>
</comment>
<evidence type="ECO:0000313" key="3">
    <source>
        <dbReference type="Proteomes" id="UP001162131"/>
    </source>
</evidence>
<evidence type="ECO:0000256" key="1">
    <source>
        <dbReference type="SAM" id="Phobius"/>
    </source>
</evidence>
<accession>A0AAU9JZG2</accession>
<dbReference type="Proteomes" id="UP001162131">
    <property type="component" value="Unassembled WGS sequence"/>
</dbReference>
<name>A0AAU9JZG2_9CILI</name>
<dbReference type="Pfam" id="PF02995">
    <property type="entry name" value="DUF229"/>
    <property type="match status" value="1"/>
</dbReference>
<dbReference type="EMBL" id="CAJZBQ010000052">
    <property type="protein sequence ID" value="CAG9331011.1"/>
    <property type="molecule type" value="Genomic_DNA"/>
</dbReference>
<sequence length="868" mass="102018">MHTEGKRRGSWIERKAMAVIFTIFAIFIVSFIVFTYGNFDDNKAEFSFQKYVLTKNWTYIQEQKEKADEILENNKNAIKKDNPIEPSYPLNLIENDSPDPTQKFLMKTPPFSQKISVNSKNLKCWPEKFGFSKSQADAVYDPSISFSPCPESTPFIYINENNQLVMNCSDSPKYALGSYPFEEELGRHSIFFLWFDYFNPVKLEDIEYAFGKCGSKTQTILANRPKDEFKNRANNRKKEILTQKNLSDTRAITVIMLIMDSVSREHFYRNFPLTVKFLNENLVNGKYSEDFIGYDFKFNHAHGNTTISNIVPIMYGHNLTTHEKLTEGWSYKRNEDSTIYGQLQESHALWTFFRNQGFVTFFGFDTIYDFLSKVTSRSVLTDHILTNFWLFAERVFYYKDWSTKQQCFDNHNAHYYMMDYLLQFVKNYEKTNKFAYAHISPGHEDTGTVIRTVDPDLKEFLEKMFNLHKNNGEDLALFVLGDHGKSAKLTDVEEKRYELFLPMHLLFANKRLIERLKADEILKHNSDRITSRIDWYLTMKHLAVSQYEDISKDSSLYIEWKSKLPSSSHSLLLEKTPDSTTCDDLGISPEFCLCSVYTDIYPEDFKKQNYLSMLAGFAIKYLNKHTEHQPAREFCKELNFYKIWHGKELTISPQKIQYKFDMNLKQDPDTVFEIIGIIEKIERLPFDFDDKPTKFFDKDELTSQKYIIELISVIRKNAPLSFCVEIAKEIEINAENCICKIPDMFNKRLFNQPMLQMYDRLRERLTLAVSEYGVSCADTCKEIKKNCQLWGLQMLNSIDMWNEPWYEDNSYYLYKNGARTVFKDLQIEQYSSGNVLGFDQERIFYYVEPKMLSCEVSDDLVMGLCPCE</sequence>
<dbReference type="GO" id="GO:0005615">
    <property type="term" value="C:extracellular space"/>
    <property type="evidence" value="ECO:0007669"/>
    <property type="project" value="TreeGrafter"/>
</dbReference>
<dbReference type="PANTHER" id="PTHR10974:SF1">
    <property type="entry name" value="FI08016P-RELATED"/>
    <property type="match status" value="1"/>
</dbReference>
<evidence type="ECO:0000313" key="2">
    <source>
        <dbReference type="EMBL" id="CAG9331011.1"/>
    </source>
</evidence>
<dbReference type="InterPro" id="IPR004245">
    <property type="entry name" value="DUF229"/>
</dbReference>
<protein>
    <submittedName>
        <fullName evidence="2">Uncharacterized protein</fullName>
    </submittedName>
</protein>
<reference evidence="2" key="1">
    <citation type="submission" date="2021-09" db="EMBL/GenBank/DDBJ databases">
        <authorList>
            <consortium name="AG Swart"/>
            <person name="Singh M."/>
            <person name="Singh A."/>
            <person name="Seah K."/>
            <person name="Emmerich C."/>
        </authorList>
    </citation>
    <scope>NUCLEOTIDE SEQUENCE</scope>
    <source>
        <strain evidence="2">ATCC30299</strain>
    </source>
</reference>